<dbReference type="PANTHER" id="PTHR43852:SF3">
    <property type="entry name" value="NUCLEOTIDYLTRANSFERASE"/>
    <property type="match status" value="1"/>
</dbReference>
<dbReference type="InterPro" id="IPR041633">
    <property type="entry name" value="Polbeta"/>
</dbReference>
<evidence type="ECO:0000256" key="3">
    <source>
        <dbReference type="ARBA" id="ARBA00022801"/>
    </source>
</evidence>
<dbReference type="CDD" id="cd05403">
    <property type="entry name" value="NT_KNTase_like"/>
    <property type="match status" value="1"/>
</dbReference>
<sequence>MPKTKKKIKLLKAYFAKQPDIVMAFIFGSRAKGRATVESDFDIAVYFKPKTKELEWEGTADYANEDKIWLAAEKIAGGRVDLVVLNRAPATVAFAVIQEGEPLIIKDYALYLRFFLAISSAAEYFRDFTRDFWAIKQRSASLNEIDRERLIRTVDFLEAELADYSKFTGLTEKVYEADAAARRNLERWAENIVNSSIDAAKIILASEKKKIPQTCREILVELSLLKDFNPATAEKLARFAKLRNILAHEYLDLRFNQLKKFAAESEPLYRELVDFIKRFLS</sequence>
<evidence type="ECO:0000313" key="7">
    <source>
        <dbReference type="Proteomes" id="UP000176877"/>
    </source>
</evidence>
<keyword evidence="1" id="KW-1277">Toxin-antitoxin system</keyword>
<dbReference type="SUPFAM" id="SSF81301">
    <property type="entry name" value="Nucleotidyltransferase"/>
    <property type="match status" value="1"/>
</dbReference>
<comment type="caution">
    <text evidence="6">The sequence shown here is derived from an EMBL/GenBank/DDBJ whole genome shotgun (WGS) entry which is preliminary data.</text>
</comment>
<dbReference type="Pfam" id="PF01934">
    <property type="entry name" value="HepT-like"/>
    <property type="match status" value="1"/>
</dbReference>
<dbReference type="GO" id="GO:0004540">
    <property type="term" value="F:RNA nuclease activity"/>
    <property type="evidence" value="ECO:0007669"/>
    <property type="project" value="InterPro"/>
</dbReference>
<reference evidence="6 7" key="1">
    <citation type="journal article" date="2016" name="Nat. Commun.">
        <title>Thousands of microbial genomes shed light on interconnected biogeochemical processes in an aquifer system.</title>
        <authorList>
            <person name="Anantharaman K."/>
            <person name="Brown C.T."/>
            <person name="Hug L.A."/>
            <person name="Sharon I."/>
            <person name="Castelle C.J."/>
            <person name="Probst A.J."/>
            <person name="Thomas B.C."/>
            <person name="Singh A."/>
            <person name="Wilkins M.J."/>
            <person name="Karaoz U."/>
            <person name="Brodie E.L."/>
            <person name="Williams K.H."/>
            <person name="Hubbard S.S."/>
            <person name="Banfield J.F."/>
        </authorList>
    </citation>
    <scope>NUCLEOTIDE SEQUENCE [LARGE SCALE GENOMIC DNA]</scope>
</reference>
<protein>
    <recommendedName>
        <fullName evidence="5">Polymerase beta nucleotidyltransferase domain-containing protein</fullName>
    </recommendedName>
</protein>
<dbReference type="InterPro" id="IPR037038">
    <property type="entry name" value="HepT-like_sf"/>
</dbReference>
<name>A0A1F5S9D3_9BACT</name>
<comment type="similarity">
    <text evidence="4">Belongs to the HepT RNase toxin family.</text>
</comment>
<evidence type="ECO:0000256" key="4">
    <source>
        <dbReference type="ARBA" id="ARBA00024207"/>
    </source>
</evidence>
<dbReference type="InterPro" id="IPR008201">
    <property type="entry name" value="HepT-like"/>
</dbReference>
<dbReference type="Gene3D" id="3.30.460.10">
    <property type="entry name" value="Beta Polymerase, domain 2"/>
    <property type="match status" value="1"/>
</dbReference>
<dbReference type="GO" id="GO:0016787">
    <property type="term" value="F:hydrolase activity"/>
    <property type="evidence" value="ECO:0007669"/>
    <property type="project" value="UniProtKB-KW"/>
</dbReference>
<dbReference type="EMBL" id="MFFT01000015">
    <property type="protein sequence ID" value="OGF23324.1"/>
    <property type="molecule type" value="Genomic_DNA"/>
</dbReference>
<organism evidence="6 7">
    <name type="scientific">Candidatus Falkowbacteria bacterium RIFCSPHIGHO2_02_FULL_42_9</name>
    <dbReference type="NCBI Taxonomy" id="1797986"/>
    <lineage>
        <taxon>Bacteria</taxon>
        <taxon>Candidatus Falkowiibacteriota</taxon>
    </lineage>
</organism>
<dbReference type="Gene3D" id="1.20.120.580">
    <property type="entry name" value="bsu32300-like"/>
    <property type="match status" value="1"/>
</dbReference>
<dbReference type="AlphaFoldDB" id="A0A1F5S9D3"/>
<dbReference type="Pfam" id="PF18765">
    <property type="entry name" value="Polbeta"/>
    <property type="match status" value="1"/>
</dbReference>
<feature type="domain" description="Polymerase beta nucleotidyltransferase" evidence="5">
    <location>
        <begin position="11"/>
        <end position="107"/>
    </location>
</feature>
<keyword evidence="2" id="KW-0540">Nuclease</keyword>
<accession>A0A1F5S9D3</accession>
<evidence type="ECO:0000256" key="1">
    <source>
        <dbReference type="ARBA" id="ARBA00022649"/>
    </source>
</evidence>
<dbReference type="PANTHER" id="PTHR43852">
    <property type="entry name" value="NUCLEOTIDYLTRANSFERASE"/>
    <property type="match status" value="1"/>
</dbReference>
<keyword evidence="3" id="KW-0378">Hydrolase</keyword>
<evidence type="ECO:0000259" key="5">
    <source>
        <dbReference type="Pfam" id="PF18765"/>
    </source>
</evidence>
<dbReference type="Proteomes" id="UP000176877">
    <property type="component" value="Unassembled WGS sequence"/>
</dbReference>
<dbReference type="GO" id="GO:0110001">
    <property type="term" value="C:toxin-antitoxin complex"/>
    <property type="evidence" value="ECO:0007669"/>
    <property type="project" value="InterPro"/>
</dbReference>
<gene>
    <name evidence="6" type="ORF">A3D45_01735</name>
</gene>
<dbReference type="InterPro" id="IPR043519">
    <property type="entry name" value="NT_sf"/>
</dbReference>
<dbReference type="NCBIfam" id="NF047752">
    <property type="entry name" value="MntA_antitoxin"/>
    <property type="match status" value="1"/>
</dbReference>
<proteinExistence type="inferred from homology"/>
<evidence type="ECO:0000256" key="2">
    <source>
        <dbReference type="ARBA" id="ARBA00022722"/>
    </source>
</evidence>
<evidence type="ECO:0000313" key="6">
    <source>
        <dbReference type="EMBL" id="OGF23324.1"/>
    </source>
</evidence>
<dbReference type="InterPro" id="IPR052930">
    <property type="entry name" value="TA_antitoxin_MntA"/>
</dbReference>